<dbReference type="EMBL" id="JXQK01000026">
    <property type="protein sequence ID" value="KIP64289.1"/>
    <property type="molecule type" value="Genomic_DNA"/>
</dbReference>
<dbReference type="SMART" id="SM00671">
    <property type="entry name" value="SEL1"/>
    <property type="match status" value="5"/>
</dbReference>
<keyword evidence="4" id="KW-1185">Reference proteome</keyword>
<dbReference type="SUPFAM" id="SSF81901">
    <property type="entry name" value="HCP-like"/>
    <property type="match status" value="2"/>
</dbReference>
<dbReference type="RefSeq" id="WP_042517832.1">
    <property type="nucleotide sequence ID" value="NZ_JXQK01000026.1"/>
</dbReference>
<feature type="signal peptide" evidence="2">
    <location>
        <begin position="1"/>
        <end position="20"/>
    </location>
</feature>
<dbReference type="PROSITE" id="PS51257">
    <property type="entry name" value="PROKAR_LIPOPROTEIN"/>
    <property type="match status" value="1"/>
</dbReference>
<reference evidence="3 4" key="1">
    <citation type="submission" date="2015-01" db="EMBL/GenBank/DDBJ databases">
        <title>Comparative genomics of non-oral Prevotella species.</title>
        <authorList>
            <person name="Accetto T."/>
            <person name="Nograsek B."/>
            <person name="Avgustin G."/>
        </authorList>
    </citation>
    <scope>NUCLEOTIDE SEQUENCE [LARGE SCALE GENOMIC DNA]</scope>
    <source>
        <strain evidence="3 4">P5-119</strain>
    </source>
</reference>
<feature type="repeat" description="TPR" evidence="1">
    <location>
        <begin position="167"/>
        <end position="200"/>
    </location>
</feature>
<dbReference type="PANTHER" id="PTHR12558">
    <property type="entry name" value="CELL DIVISION CYCLE 16,23,27"/>
    <property type="match status" value="1"/>
</dbReference>
<dbReference type="Pfam" id="PF13181">
    <property type="entry name" value="TPR_8"/>
    <property type="match status" value="2"/>
</dbReference>
<organism evidence="3 4">
    <name type="scientific">Prevotella pectinovora</name>
    <dbReference type="NCBI Taxonomy" id="1602169"/>
    <lineage>
        <taxon>Bacteria</taxon>
        <taxon>Pseudomonadati</taxon>
        <taxon>Bacteroidota</taxon>
        <taxon>Bacteroidia</taxon>
        <taxon>Bacteroidales</taxon>
        <taxon>Prevotellaceae</taxon>
        <taxon>Prevotella</taxon>
    </lineage>
</organism>
<evidence type="ECO:0000256" key="2">
    <source>
        <dbReference type="SAM" id="SignalP"/>
    </source>
</evidence>
<keyword evidence="1" id="KW-0802">TPR repeat</keyword>
<dbReference type="PANTHER" id="PTHR12558:SF13">
    <property type="entry name" value="CELL DIVISION CYCLE PROTEIN 27 HOMOLOG"/>
    <property type="match status" value="1"/>
</dbReference>
<dbReference type="Proteomes" id="UP000032046">
    <property type="component" value="Unassembled WGS sequence"/>
</dbReference>
<comment type="caution">
    <text evidence="3">The sequence shown here is derived from an EMBL/GenBank/DDBJ whole genome shotgun (WGS) entry which is preliminary data.</text>
</comment>
<keyword evidence="2" id="KW-0732">Signal</keyword>
<evidence type="ECO:0000313" key="3">
    <source>
        <dbReference type="EMBL" id="KIP64289.1"/>
    </source>
</evidence>
<dbReference type="InterPro" id="IPR011990">
    <property type="entry name" value="TPR-like_helical_dom_sf"/>
</dbReference>
<feature type="repeat" description="TPR" evidence="1">
    <location>
        <begin position="272"/>
        <end position="305"/>
    </location>
</feature>
<feature type="chain" id="PRO_5002223343" evidence="2">
    <location>
        <begin position="21"/>
        <end position="321"/>
    </location>
</feature>
<dbReference type="STRING" id="1602171.ST44_02515"/>
<dbReference type="Pfam" id="PF13432">
    <property type="entry name" value="TPR_16"/>
    <property type="match status" value="1"/>
</dbReference>
<dbReference type="Pfam" id="PF08238">
    <property type="entry name" value="Sel1"/>
    <property type="match status" value="4"/>
</dbReference>
<dbReference type="InterPro" id="IPR019734">
    <property type="entry name" value="TPR_rpt"/>
</dbReference>
<evidence type="ECO:0000313" key="4">
    <source>
        <dbReference type="Proteomes" id="UP000032046"/>
    </source>
</evidence>
<accession>A0A0D0HEW9</accession>
<gene>
    <name evidence="3" type="ORF">ST44_02515</name>
</gene>
<sequence length="321" mass="37007">MKKVILTFCLIITLSCCVYSQRPTFAQVLNAAQEGDVNAYRWLGLFYASGEGTNINYPEAIKWFKKAIENGFNEYSSIGDCYIGLNNYSEAISSYKKAIENGDNNAYYGLGNCYMGIENYTAAIECYKKVAYFDKHAYSYIAMCYNYLKNYSECINNYKMAIDNGDTSAYLMLGFVYGDIERYQDGIKYLKKAYEIETEERPRILSRLCLYYENIDSPIEAISWFNKAIEYDVTEGYNGLAHMYFYGKNLKKDVNEALKLISKALALDENDVFILDTKGEFLYKTGKIDAAKKIYNKILQIEPDHYKDNTSTFFELIKKSL</sequence>
<evidence type="ECO:0000256" key="1">
    <source>
        <dbReference type="PROSITE-ProRule" id="PRU00339"/>
    </source>
</evidence>
<dbReference type="InterPro" id="IPR006597">
    <property type="entry name" value="Sel1-like"/>
</dbReference>
<proteinExistence type="predicted"/>
<dbReference type="SMART" id="SM00028">
    <property type="entry name" value="TPR"/>
    <property type="match status" value="5"/>
</dbReference>
<dbReference type="PROSITE" id="PS50005">
    <property type="entry name" value="TPR"/>
    <property type="match status" value="3"/>
</dbReference>
<dbReference type="Gene3D" id="1.25.40.10">
    <property type="entry name" value="Tetratricopeptide repeat domain"/>
    <property type="match status" value="4"/>
</dbReference>
<name>A0A0D0HEW9_9BACT</name>
<protein>
    <submittedName>
        <fullName evidence="3">Uncharacterized protein</fullName>
    </submittedName>
</protein>
<feature type="repeat" description="TPR" evidence="1">
    <location>
        <begin position="72"/>
        <end position="105"/>
    </location>
</feature>
<dbReference type="AlphaFoldDB" id="A0A0D0HEW9"/>